<dbReference type="InterPro" id="IPR016181">
    <property type="entry name" value="Acyl_CoA_acyltransferase"/>
</dbReference>
<dbReference type="GO" id="GO:0016747">
    <property type="term" value="F:acyltransferase activity, transferring groups other than amino-acyl groups"/>
    <property type="evidence" value="ECO:0007669"/>
    <property type="project" value="InterPro"/>
</dbReference>
<dbReference type="Pfam" id="PF00583">
    <property type="entry name" value="Acetyltransf_1"/>
    <property type="match status" value="1"/>
</dbReference>
<evidence type="ECO:0000313" key="4">
    <source>
        <dbReference type="EMBL" id="QBA63484.1"/>
    </source>
</evidence>
<dbReference type="KEGG" id="mur:EQY75_02310"/>
<evidence type="ECO:0000259" key="3">
    <source>
        <dbReference type="PROSITE" id="PS51186"/>
    </source>
</evidence>
<dbReference type="Proteomes" id="UP000290889">
    <property type="component" value="Chromosome"/>
</dbReference>
<name>A0A411E7I0_9FLAO</name>
<dbReference type="RefSeq" id="WP_129602516.1">
    <property type="nucleotide sequence ID" value="NZ_CP035544.1"/>
</dbReference>
<dbReference type="Gene3D" id="3.40.630.30">
    <property type="match status" value="1"/>
</dbReference>
<protein>
    <submittedName>
        <fullName evidence="4">GNAT family N-acetyltransferase</fullName>
    </submittedName>
</protein>
<feature type="domain" description="N-acetyltransferase" evidence="3">
    <location>
        <begin position="4"/>
        <end position="154"/>
    </location>
</feature>
<proteinExistence type="predicted"/>
<evidence type="ECO:0000256" key="2">
    <source>
        <dbReference type="ARBA" id="ARBA00023315"/>
    </source>
</evidence>
<sequence length="154" mass="17884">MKEILIRDAVLNDLPALLQFEEELIAAERPFDPTIREGEVHYYDLRSYIENREIKVVVAEVKGKVVSSGFGLSKPGRHYLDHKNYAYLGFMYTLPEFRGRGINRMIIDELKAWAYENKLSEIRLTVYDDNSPALNAYFKAGFKKHIVEMRLPSP</sequence>
<gene>
    <name evidence="4" type="ORF">EQY75_02310</name>
</gene>
<evidence type="ECO:0000256" key="1">
    <source>
        <dbReference type="ARBA" id="ARBA00022679"/>
    </source>
</evidence>
<keyword evidence="2" id="KW-0012">Acyltransferase</keyword>
<dbReference type="SUPFAM" id="SSF55729">
    <property type="entry name" value="Acyl-CoA N-acyltransferases (Nat)"/>
    <property type="match status" value="1"/>
</dbReference>
<dbReference type="InterPro" id="IPR000182">
    <property type="entry name" value="GNAT_dom"/>
</dbReference>
<evidence type="ECO:0000313" key="5">
    <source>
        <dbReference type="Proteomes" id="UP000290889"/>
    </source>
</evidence>
<dbReference type="AlphaFoldDB" id="A0A411E7I0"/>
<dbReference type="EMBL" id="CP035544">
    <property type="protein sequence ID" value="QBA63484.1"/>
    <property type="molecule type" value="Genomic_DNA"/>
</dbReference>
<keyword evidence="5" id="KW-1185">Reference proteome</keyword>
<reference evidence="4 5" key="1">
    <citation type="submission" date="2019-01" db="EMBL/GenBank/DDBJ databases">
        <title>Muriicola soli sp. nov., isolated from soil.</title>
        <authorList>
            <person name="Kang H.J."/>
            <person name="Kim S.B."/>
        </authorList>
    </citation>
    <scope>NUCLEOTIDE SEQUENCE [LARGE SCALE GENOMIC DNA]</scope>
    <source>
        <strain evidence="4 5">MMS17-SY002</strain>
    </source>
</reference>
<dbReference type="OrthoDB" id="1450704at2"/>
<dbReference type="PROSITE" id="PS51186">
    <property type="entry name" value="GNAT"/>
    <property type="match status" value="1"/>
</dbReference>
<organism evidence="4 5">
    <name type="scientific">Muriicola soli</name>
    <dbReference type="NCBI Taxonomy" id="2507538"/>
    <lineage>
        <taxon>Bacteria</taxon>
        <taxon>Pseudomonadati</taxon>
        <taxon>Bacteroidota</taxon>
        <taxon>Flavobacteriia</taxon>
        <taxon>Flavobacteriales</taxon>
        <taxon>Flavobacteriaceae</taxon>
        <taxon>Muriicola</taxon>
    </lineage>
</organism>
<dbReference type="PANTHER" id="PTHR43877">
    <property type="entry name" value="AMINOALKYLPHOSPHONATE N-ACETYLTRANSFERASE-RELATED-RELATED"/>
    <property type="match status" value="1"/>
</dbReference>
<dbReference type="CDD" id="cd04301">
    <property type="entry name" value="NAT_SF"/>
    <property type="match status" value="1"/>
</dbReference>
<dbReference type="InterPro" id="IPR050832">
    <property type="entry name" value="Bact_Acetyltransf"/>
</dbReference>
<accession>A0A411E7I0</accession>
<keyword evidence="1 4" id="KW-0808">Transferase</keyword>